<protein>
    <submittedName>
        <fullName evidence="9">Tyrosine decarboxylase 1</fullName>
    </submittedName>
</protein>
<evidence type="ECO:0000313" key="9">
    <source>
        <dbReference type="EMBL" id="OBZ66739.1"/>
    </source>
</evidence>
<evidence type="ECO:0000256" key="4">
    <source>
        <dbReference type="ARBA" id="ARBA00022898"/>
    </source>
</evidence>
<feature type="modified residue" description="N6-(pyridoxal phosphate)lysine" evidence="6">
    <location>
        <position position="256"/>
    </location>
</feature>
<dbReference type="InterPro" id="IPR002129">
    <property type="entry name" value="PyrdxlP-dep_de-COase"/>
</dbReference>
<dbReference type="STRING" id="5627.A0A1C7LS39"/>
<dbReference type="PANTHER" id="PTHR11999">
    <property type="entry name" value="GROUP II PYRIDOXAL-5-PHOSPHATE DECARBOXYLASE"/>
    <property type="match status" value="1"/>
</dbReference>
<dbReference type="OMA" id="ETIVCDW"/>
<evidence type="ECO:0000256" key="5">
    <source>
        <dbReference type="ARBA" id="ARBA00023239"/>
    </source>
</evidence>
<gene>
    <name evidence="9" type="ORF">A0H81_13323</name>
</gene>
<dbReference type="GO" id="GO:0019752">
    <property type="term" value="P:carboxylic acid metabolic process"/>
    <property type="evidence" value="ECO:0007669"/>
    <property type="project" value="InterPro"/>
</dbReference>
<dbReference type="InterPro" id="IPR015424">
    <property type="entry name" value="PyrdxlP-dep_Trfase"/>
</dbReference>
<feature type="compositionally biased region" description="Basic and acidic residues" evidence="8">
    <location>
        <begin position="65"/>
        <end position="76"/>
    </location>
</feature>
<dbReference type="PRINTS" id="PR00800">
    <property type="entry name" value="YHDCRBOXLASE"/>
</dbReference>
<dbReference type="Gene3D" id="3.90.1150.10">
    <property type="entry name" value="Aspartate Aminotransferase, domain 1"/>
    <property type="match status" value="1"/>
</dbReference>
<evidence type="ECO:0000256" key="3">
    <source>
        <dbReference type="ARBA" id="ARBA00022793"/>
    </source>
</evidence>
<evidence type="ECO:0000256" key="1">
    <source>
        <dbReference type="ARBA" id="ARBA00001933"/>
    </source>
</evidence>
<dbReference type="AlphaFoldDB" id="A0A1C7LS39"/>
<comment type="cofactor">
    <cofactor evidence="1 6 7">
        <name>pyridoxal 5'-phosphate</name>
        <dbReference type="ChEBI" id="CHEBI:597326"/>
    </cofactor>
</comment>
<proteinExistence type="inferred from homology"/>
<evidence type="ECO:0000313" key="10">
    <source>
        <dbReference type="Proteomes" id="UP000092993"/>
    </source>
</evidence>
<dbReference type="InterPro" id="IPR021115">
    <property type="entry name" value="Pyridoxal-P_BS"/>
</dbReference>
<dbReference type="Gene3D" id="3.40.640.10">
    <property type="entry name" value="Type I PLP-dependent aspartate aminotransferase-like (Major domain)"/>
    <property type="match status" value="1"/>
</dbReference>
<keyword evidence="5 7" id="KW-0456">Lyase</keyword>
<organism evidence="9 10">
    <name type="scientific">Grifola frondosa</name>
    <name type="common">Maitake</name>
    <name type="synonym">Polyporus frondosus</name>
    <dbReference type="NCBI Taxonomy" id="5627"/>
    <lineage>
        <taxon>Eukaryota</taxon>
        <taxon>Fungi</taxon>
        <taxon>Dikarya</taxon>
        <taxon>Basidiomycota</taxon>
        <taxon>Agaricomycotina</taxon>
        <taxon>Agaricomycetes</taxon>
        <taxon>Polyporales</taxon>
        <taxon>Grifolaceae</taxon>
        <taxon>Grifola</taxon>
    </lineage>
</organism>
<dbReference type="GO" id="GO:0006520">
    <property type="term" value="P:amino acid metabolic process"/>
    <property type="evidence" value="ECO:0007669"/>
    <property type="project" value="InterPro"/>
</dbReference>
<sequence length="456" mass="50660">MDIEGFRKAGYQAIDRICDYYYSLQKLPVVAQVQPGYLAKVYHTRLDALAAPQREQSGIQLDEQPSMHRAGDGRDGLGGETLGLGDHFMNSSAEGGGVIQTTASEACIVVCVAARSLYMRQHPDAKLEELVIYTTSQTHSLGVKAGLVLGLEVRIIDVKAEDDFALRGEALRTTLETDVGKGKRPFIIIATVGTTSSGAVDRLGEIGEVLKEYPSVWLHVDAAWAGVTMACPEYRGTARLEDINKFATSFGTNFHKWGLINFDASMLWVRNRKHLTDALDVTPEILRSQQHIAGVVIDYRNWHLGLGRRFRSLKVWFVLRSYGVEGFRKHIREGIALNEYFASLLRDFPDISIVTPPSFALTVFRLVPCGSWDHSAPITEELLNMLNRAFYARLSARSDILLTQTVLNGMFCVRFAVGATRTTVEHIDIAWEIIKEEALIALKDSELKVDSSQGVI</sequence>
<dbReference type="Pfam" id="PF00282">
    <property type="entry name" value="Pyridoxal_deC"/>
    <property type="match status" value="1"/>
</dbReference>
<dbReference type="EMBL" id="LUGG01000027">
    <property type="protein sequence ID" value="OBZ66739.1"/>
    <property type="molecule type" value="Genomic_DNA"/>
</dbReference>
<keyword evidence="10" id="KW-1185">Reference proteome</keyword>
<dbReference type="InterPro" id="IPR010977">
    <property type="entry name" value="Aromatic_deC"/>
</dbReference>
<comment type="caution">
    <text evidence="9">The sequence shown here is derived from an EMBL/GenBank/DDBJ whole genome shotgun (WGS) entry which is preliminary data.</text>
</comment>
<dbReference type="Proteomes" id="UP000092993">
    <property type="component" value="Unassembled WGS sequence"/>
</dbReference>
<dbReference type="Gene3D" id="1.20.1340.10">
    <property type="entry name" value="dopa decarboxylase, N-terminal domain"/>
    <property type="match status" value="1"/>
</dbReference>
<evidence type="ECO:0000256" key="8">
    <source>
        <dbReference type="SAM" id="MobiDB-lite"/>
    </source>
</evidence>
<dbReference type="GO" id="GO:0030170">
    <property type="term" value="F:pyridoxal phosphate binding"/>
    <property type="evidence" value="ECO:0007669"/>
    <property type="project" value="InterPro"/>
</dbReference>
<evidence type="ECO:0000256" key="6">
    <source>
        <dbReference type="PIRSR" id="PIRSR602129-50"/>
    </source>
</evidence>
<comment type="similarity">
    <text evidence="2 7">Belongs to the group II decarboxylase family.</text>
</comment>
<name>A0A1C7LS39_GRIFR</name>
<dbReference type="GO" id="GO:0005737">
    <property type="term" value="C:cytoplasm"/>
    <property type="evidence" value="ECO:0007669"/>
    <property type="project" value="TreeGrafter"/>
</dbReference>
<accession>A0A1C7LS39</accession>
<evidence type="ECO:0000256" key="2">
    <source>
        <dbReference type="ARBA" id="ARBA00009533"/>
    </source>
</evidence>
<feature type="region of interest" description="Disordered" evidence="8">
    <location>
        <begin position="53"/>
        <end position="76"/>
    </location>
</feature>
<dbReference type="GO" id="GO:0016831">
    <property type="term" value="F:carboxy-lyase activity"/>
    <property type="evidence" value="ECO:0007669"/>
    <property type="project" value="UniProtKB-KW"/>
</dbReference>
<dbReference type="PANTHER" id="PTHR11999:SF70">
    <property type="entry name" value="MIP05841P"/>
    <property type="match status" value="1"/>
</dbReference>
<keyword evidence="4 6" id="KW-0663">Pyridoxal phosphate</keyword>
<dbReference type="InterPro" id="IPR015421">
    <property type="entry name" value="PyrdxlP-dep_Trfase_major"/>
</dbReference>
<dbReference type="OrthoDB" id="639767at2759"/>
<reference evidence="9 10" key="1">
    <citation type="submission" date="2016-03" db="EMBL/GenBank/DDBJ databases">
        <title>Whole genome sequencing of Grifola frondosa 9006-11.</title>
        <authorList>
            <person name="Min B."/>
            <person name="Park H."/>
            <person name="Kim J.-G."/>
            <person name="Cho H."/>
            <person name="Oh Y.-L."/>
            <person name="Kong W.-S."/>
            <person name="Choi I.-G."/>
        </authorList>
    </citation>
    <scope>NUCLEOTIDE SEQUENCE [LARGE SCALE GENOMIC DNA]</scope>
    <source>
        <strain evidence="9 10">9006-11</strain>
    </source>
</reference>
<dbReference type="InterPro" id="IPR015422">
    <property type="entry name" value="PyrdxlP-dep_Trfase_small"/>
</dbReference>
<dbReference type="SUPFAM" id="SSF53383">
    <property type="entry name" value="PLP-dependent transferases"/>
    <property type="match status" value="1"/>
</dbReference>
<dbReference type="PROSITE" id="PS00392">
    <property type="entry name" value="DDC_GAD_HDC_YDC"/>
    <property type="match status" value="1"/>
</dbReference>
<evidence type="ECO:0000256" key="7">
    <source>
        <dbReference type="RuleBase" id="RU000382"/>
    </source>
</evidence>
<keyword evidence="3" id="KW-0210">Decarboxylase</keyword>